<protein>
    <recommendedName>
        <fullName evidence="4">Early growth response 1</fullName>
    </recommendedName>
</protein>
<evidence type="ECO:0000313" key="3">
    <source>
        <dbReference type="Proteomes" id="UP001642360"/>
    </source>
</evidence>
<name>A0ABC8SQJ8_9AQUA</name>
<sequence length="117" mass="12276">QLPNSHDLSLSPFPLENSSSPVHPLPSPDSPTTVRSFPLIGSSPSSVGQSQAMGNSPLFIDQTSSSNPLLATEYPQPYRPESPLPTTSQSAPTPKKLKSINQLGYGTSTSPSPCPGF</sequence>
<evidence type="ECO:0000256" key="1">
    <source>
        <dbReference type="SAM" id="MobiDB-lite"/>
    </source>
</evidence>
<feature type="region of interest" description="Disordered" evidence="1">
    <location>
        <begin position="1"/>
        <end position="117"/>
    </location>
</feature>
<comment type="caution">
    <text evidence="2">The sequence shown here is derived from an EMBL/GenBank/DDBJ whole genome shotgun (WGS) entry which is preliminary data.</text>
</comment>
<evidence type="ECO:0008006" key="4">
    <source>
        <dbReference type="Google" id="ProtNLM"/>
    </source>
</evidence>
<feature type="non-terminal residue" evidence="2">
    <location>
        <position position="1"/>
    </location>
</feature>
<proteinExistence type="predicted"/>
<reference evidence="2 3" key="1">
    <citation type="submission" date="2024-02" db="EMBL/GenBank/DDBJ databases">
        <authorList>
            <person name="Vignale AGUSTIN F."/>
            <person name="Sosa J E."/>
            <person name="Modenutti C."/>
        </authorList>
    </citation>
    <scope>NUCLEOTIDE SEQUENCE [LARGE SCALE GENOMIC DNA]</scope>
</reference>
<accession>A0ABC8SQJ8</accession>
<organism evidence="2 3">
    <name type="scientific">Ilex paraguariensis</name>
    <name type="common">yerba mate</name>
    <dbReference type="NCBI Taxonomy" id="185542"/>
    <lineage>
        <taxon>Eukaryota</taxon>
        <taxon>Viridiplantae</taxon>
        <taxon>Streptophyta</taxon>
        <taxon>Embryophyta</taxon>
        <taxon>Tracheophyta</taxon>
        <taxon>Spermatophyta</taxon>
        <taxon>Magnoliopsida</taxon>
        <taxon>eudicotyledons</taxon>
        <taxon>Gunneridae</taxon>
        <taxon>Pentapetalae</taxon>
        <taxon>asterids</taxon>
        <taxon>campanulids</taxon>
        <taxon>Aquifoliales</taxon>
        <taxon>Aquifoliaceae</taxon>
        <taxon>Ilex</taxon>
    </lineage>
</organism>
<keyword evidence="3" id="KW-1185">Reference proteome</keyword>
<dbReference type="EMBL" id="CAUOFW020002965">
    <property type="protein sequence ID" value="CAK9157243.1"/>
    <property type="molecule type" value="Genomic_DNA"/>
</dbReference>
<evidence type="ECO:0000313" key="2">
    <source>
        <dbReference type="EMBL" id="CAK9157243.1"/>
    </source>
</evidence>
<feature type="compositionally biased region" description="Polar residues" evidence="1">
    <location>
        <begin position="42"/>
        <end position="54"/>
    </location>
</feature>
<dbReference type="Proteomes" id="UP001642360">
    <property type="component" value="Unassembled WGS sequence"/>
</dbReference>
<feature type="compositionally biased region" description="Polar residues" evidence="1">
    <location>
        <begin position="99"/>
        <end position="111"/>
    </location>
</feature>
<dbReference type="AlphaFoldDB" id="A0ABC8SQJ8"/>
<gene>
    <name evidence="2" type="ORF">ILEXP_LOCUS25794</name>
</gene>